<dbReference type="InterPro" id="IPR050448">
    <property type="entry name" value="OpgB/LTA_synthase_biosynth"/>
</dbReference>
<evidence type="ECO:0000259" key="7">
    <source>
        <dbReference type="Pfam" id="PF00884"/>
    </source>
</evidence>
<sequence length="491" mass="53549">MQLWFPFLTLIAAILGGFLVEGMTRPFVPGVSSVRRYILDTLLTGAQYGMWLGLCGTPVLAALLTTAITGCLVKGSNIKLAILGEPLLFSDVVAARSFLQHPKFYLFSIPLGSRILIVGGMVLLPVLLVTCSTLSPRPHMVGLACLLICLLALRAIPARQWAPVPDAARDITRLGLPGMLFLYWRRWREEIAMQPAAAPAVATKQQAIEDVVIVVQCESFANPADLFAASSPAPIRLPTLPSLSRAQSMASQWGTLAVSGFGAYTMRTEYGVLFGRNEDTLGFRAYDPFLTADRDTATALPAIMKQAGYDCLFVHPHDLRFYGRDQLMPLCGFDHLIGEESFSHTPRPDMPYTEDMAMAQHIGQLAENASGPTFIYAVTMENHGPWPARPPEGARGALGHYCRHVQNSDRMLGTLLDMMADTGKKGLLVFFGDHRPSIPGLVMPTAERGTPYVVVPFGQQEDLAVQTAPQTLTPAQLHHLILRGTVRKVAT</sequence>
<dbReference type="GO" id="GO:0005886">
    <property type="term" value="C:plasma membrane"/>
    <property type="evidence" value="ECO:0007669"/>
    <property type="project" value="UniProtKB-SubCell"/>
</dbReference>
<keyword evidence="2" id="KW-1003">Cell membrane</keyword>
<dbReference type="Pfam" id="PF00884">
    <property type="entry name" value="Sulfatase"/>
    <property type="match status" value="1"/>
</dbReference>
<protein>
    <submittedName>
        <fullName evidence="8">LTA synthase family protein</fullName>
    </submittedName>
</protein>
<keyword evidence="3 6" id="KW-0812">Transmembrane</keyword>
<feature type="transmembrane region" description="Helical" evidence="6">
    <location>
        <begin position="105"/>
        <end position="128"/>
    </location>
</feature>
<proteinExistence type="predicted"/>
<dbReference type="AlphaFoldDB" id="A0A850P7G2"/>
<evidence type="ECO:0000256" key="6">
    <source>
        <dbReference type="SAM" id="Phobius"/>
    </source>
</evidence>
<evidence type="ECO:0000256" key="3">
    <source>
        <dbReference type="ARBA" id="ARBA00022692"/>
    </source>
</evidence>
<keyword evidence="5 6" id="KW-0472">Membrane</keyword>
<accession>A0A850P7G2</accession>
<dbReference type="InterPro" id="IPR017850">
    <property type="entry name" value="Alkaline_phosphatase_core_sf"/>
</dbReference>
<reference evidence="8 9" key="1">
    <citation type="submission" date="2020-06" db="EMBL/GenBank/DDBJ databases">
        <title>Description of novel acetic acid bacteria.</title>
        <authorList>
            <person name="Sombolestani A."/>
        </authorList>
    </citation>
    <scope>NUCLEOTIDE SEQUENCE [LARGE SCALE GENOMIC DNA]</scope>
    <source>
        <strain evidence="8 9">LMG 25</strain>
    </source>
</reference>
<evidence type="ECO:0000256" key="2">
    <source>
        <dbReference type="ARBA" id="ARBA00022475"/>
    </source>
</evidence>
<dbReference type="InterPro" id="IPR000917">
    <property type="entry name" value="Sulfatase_N"/>
</dbReference>
<dbReference type="Proteomes" id="UP000522590">
    <property type="component" value="Unassembled WGS sequence"/>
</dbReference>
<evidence type="ECO:0000256" key="4">
    <source>
        <dbReference type="ARBA" id="ARBA00022989"/>
    </source>
</evidence>
<keyword evidence="4 6" id="KW-1133">Transmembrane helix</keyword>
<feature type="transmembrane region" description="Helical" evidence="6">
    <location>
        <begin position="140"/>
        <end position="157"/>
    </location>
</feature>
<dbReference type="RefSeq" id="WP_025439531.1">
    <property type="nucleotide sequence ID" value="NZ_JABXXS010000050.1"/>
</dbReference>
<gene>
    <name evidence="8" type="ORF">HUK81_15225</name>
</gene>
<feature type="domain" description="Sulfatase N-terminal" evidence="7">
    <location>
        <begin position="212"/>
        <end position="443"/>
    </location>
</feature>
<comment type="caution">
    <text evidence="8">The sequence shown here is derived from an EMBL/GenBank/DDBJ whole genome shotgun (WGS) entry which is preliminary data.</text>
</comment>
<dbReference type="SUPFAM" id="SSF53649">
    <property type="entry name" value="Alkaline phosphatase-like"/>
    <property type="match status" value="1"/>
</dbReference>
<feature type="transmembrane region" description="Helical" evidence="6">
    <location>
        <begin position="48"/>
        <end position="73"/>
    </location>
</feature>
<comment type="subcellular location">
    <subcellularLocation>
        <location evidence="1">Cell membrane</location>
        <topology evidence="1">Multi-pass membrane protein</topology>
    </subcellularLocation>
</comment>
<dbReference type="PANTHER" id="PTHR47371:SF3">
    <property type="entry name" value="PHOSPHOGLYCEROL TRANSFERASE I"/>
    <property type="match status" value="1"/>
</dbReference>
<organism evidence="8 9">
    <name type="scientific">Komagataeibacter swingsii</name>
    <dbReference type="NCBI Taxonomy" id="215220"/>
    <lineage>
        <taxon>Bacteria</taxon>
        <taxon>Pseudomonadati</taxon>
        <taxon>Pseudomonadota</taxon>
        <taxon>Alphaproteobacteria</taxon>
        <taxon>Acetobacterales</taxon>
        <taxon>Acetobacteraceae</taxon>
        <taxon>Komagataeibacter</taxon>
    </lineage>
</organism>
<dbReference type="Gene3D" id="3.40.720.10">
    <property type="entry name" value="Alkaline Phosphatase, subunit A"/>
    <property type="match status" value="1"/>
</dbReference>
<name>A0A850P7G2_9PROT</name>
<dbReference type="CDD" id="cd16015">
    <property type="entry name" value="LTA_synthase"/>
    <property type="match status" value="1"/>
</dbReference>
<evidence type="ECO:0000313" key="9">
    <source>
        <dbReference type="Proteomes" id="UP000522590"/>
    </source>
</evidence>
<evidence type="ECO:0000313" key="8">
    <source>
        <dbReference type="EMBL" id="NVN38256.1"/>
    </source>
</evidence>
<evidence type="ECO:0000256" key="5">
    <source>
        <dbReference type="ARBA" id="ARBA00023136"/>
    </source>
</evidence>
<dbReference type="PANTHER" id="PTHR47371">
    <property type="entry name" value="LIPOTEICHOIC ACID SYNTHASE"/>
    <property type="match status" value="1"/>
</dbReference>
<dbReference type="EMBL" id="JABXXS010000050">
    <property type="protein sequence ID" value="NVN38256.1"/>
    <property type="molecule type" value="Genomic_DNA"/>
</dbReference>
<evidence type="ECO:0000256" key="1">
    <source>
        <dbReference type="ARBA" id="ARBA00004651"/>
    </source>
</evidence>